<organism evidence="2 3">
    <name type="scientific">Natronospira bacteriovora</name>
    <dbReference type="NCBI Taxonomy" id="3069753"/>
    <lineage>
        <taxon>Bacteria</taxon>
        <taxon>Pseudomonadati</taxon>
        <taxon>Pseudomonadota</taxon>
        <taxon>Gammaproteobacteria</taxon>
        <taxon>Natronospirales</taxon>
        <taxon>Natronospiraceae</taxon>
        <taxon>Natronospira</taxon>
    </lineage>
</organism>
<reference evidence="2 3" key="1">
    <citation type="submission" date="2023-08" db="EMBL/GenBank/DDBJ databases">
        <title>Whole-genome sequencing of halo(alkali)philic microorganisms from hypersaline lakes.</title>
        <authorList>
            <person name="Sorokin D.Y."/>
            <person name="Abbas B."/>
            <person name="Merkel A.Y."/>
        </authorList>
    </citation>
    <scope>NUCLEOTIDE SEQUENCE [LARGE SCALE GENOMIC DNA]</scope>
    <source>
        <strain evidence="2 3">AB-CW4</strain>
    </source>
</reference>
<accession>A0ABU0W5J1</accession>
<proteinExistence type="predicted"/>
<evidence type="ECO:0000313" key="2">
    <source>
        <dbReference type="EMBL" id="MDQ2069290.1"/>
    </source>
</evidence>
<protein>
    <submittedName>
        <fullName evidence="2">Uncharacterized protein</fullName>
    </submittedName>
</protein>
<name>A0ABU0W5J1_9GAMM</name>
<feature type="region of interest" description="Disordered" evidence="1">
    <location>
        <begin position="1"/>
        <end position="36"/>
    </location>
</feature>
<gene>
    <name evidence="2" type="ORF">RBH19_05350</name>
</gene>
<evidence type="ECO:0000256" key="1">
    <source>
        <dbReference type="SAM" id="MobiDB-lite"/>
    </source>
</evidence>
<evidence type="ECO:0000313" key="3">
    <source>
        <dbReference type="Proteomes" id="UP001239019"/>
    </source>
</evidence>
<keyword evidence="3" id="KW-1185">Reference proteome</keyword>
<dbReference type="Proteomes" id="UP001239019">
    <property type="component" value="Unassembled WGS sequence"/>
</dbReference>
<dbReference type="EMBL" id="JAVDDT010000002">
    <property type="protein sequence ID" value="MDQ2069290.1"/>
    <property type="molecule type" value="Genomic_DNA"/>
</dbReference>
<dbReference type="RefSeq" id="WP_306727774.1">
    <property type="nucleotide sequence ID" value="NZ_JAVDDT010000002.1"/>
</dbReference>
<comment type="caution">
    <text evidence="2">The sequence shown here is derived from an EMBL/GenBank/DDBJ whole genome shotgun (WGS) entry which is preliminary data.</text>
</comment>
<sequence length="61" mass="7117">MKRRQGKTRNQNPVMARVHRDIARQNRKKPHQGPKECARRLKNIQRGMENAPLMTADKKAA</sequence>